<reference evidence="2 3" key="2">
    <citation type="journal article" date="2022" name="Mol. Biol. Evol.">
        <title>Comparative Genomics Reveals Insights into the Divergent Evolution of Astigmatic Mites and Household Pest Adaptations.</title>
        <authorList>
            <person name="Xiong Q."/>
            <person name="Wan A.T."/>
            <person name="Liu X."/>
            <person name="Fung C.S."/>
            <person name="Xiao X."/>
            <person name="Malainual N."/>
            <person name="Hou J."/>
            <person name="Wang L."/>
            <person name="Wang M."/>
            <person name="Yang K.Y."/>
            <person name="Cui Y."/>
            <person name="Leung E.L."/>
            <person name="Nong W."/>
            <person name="Shin S.K."/>
            <person name="Au S.W."/>
            <person name="Jeong K.Y."/>
            <person name="Chew F.T."/>
            <person name="Hui J.H."/>
            <person name="Leung T.F."/>
            <person name="Tungtrongchitr A."/>
            <person name="Zhong N."/>
            <person name="Liu Z."/>
            <person name="Tsui S.K."/>
        </authorList>
    </citation>
    <scope>NUCLEOTIDE SEQUENCE [LARGE SCALE GENOMIC DNA]</scope>
    <source>
        <strain evidence="2">Derp</strain>
    </source>
</reference>
<evidence type="ECO:0000313" key="3">
    <source>
        <dbReference type="Proteomes" id="UP000887458"/>
    </source>
</evidence>
<feature type="region of interest" description="Disordered" evidence="1">
    <location>
        <begin position="124"/>
        <end position="146"/>
    </location>
</feature>
<proteinExistence type="predicted"/>
<protein>
    <submittedName>
        <fullName evidence="2">Uncharacterized protein</fullName>
    </submittedName>
</protein>
<evidence type="ECO:0000256" key="1">
    <source>
        <dbReference type="SAM" id="MobiDB-lite"/>
    </source>
</evidence>
<dbReference type="Proteomes" id="UP000887458">
    <property type="component" value="Unassembled WGS sequence"/>
</dbReference>
<dbReference type="EMBL" id="NJHN03000123">
    <property type="protein sequence ID" value="KAH9413086.1"/>
    <property type="molecule type" value="Genomic_DNA"/>
</dbReference>
<name>A0ABQ8IRY5_DERPT</name>
<feature type="compositionally biased region" description="Polar residues" evidence="1">
    <location>
        <begin position="133"/>
        <end position="146"/>
    </location>
</feature>
<organism evidence="2 3">
    <name type="scientific">Dermatophagoides pteronyssinus</name>
    <name type="common">European house dust mite</name>
    <dbReference type="NCBI Taxonomy" id="6956"/>
    <lineage>
        <taxon>Eukaryota</taxon>
        <taxon>Metazoa</taxon>
        <taxon>Ecdysozoa</taxon>
        <taxon>Arthropoda</taxon>
        <taxon>Chelicerata</taxon>
        <taxon>Arachnida</taxon>
        <taxon>Acari</taxon>
        <taxon>Acariformes</taxon>
        <taxon>Sarcoptiformes</taxon>
        <taxon>Astigmata</taxon>
        <taxon>Psoroptidia</taxon>
        <taxon>Analgoidea</taxon>
        <taxon>Pyroglyphidae</taxon>
        <taxon>Dermatophagoidinae</taxon>
        <taxon>Dermatophagoides</taxon>
    </lineage>
</organism>
<gene>
    <name evidence="2" type="ORF">DERP_006772</name>
</gene>
<comment type="caution">
    <text evidence="2">The sequence shown here is derived from an EMBL/GenBank/DDBJ whole genome shotgun (WGS) entry which is preliminary data.</text>
</comment>
<accession>A0ABQ8IRY5</accession>
<sequence>MEIFFRYFPEFHPNFNTRRPPGFCPISMNKKHLYSQKTKERCEKNWKPSVENVNNETLVNNLKMFRNCLKNNNRIINKNSVYLDHLIDSMFILTFLLVYIGFKISQKIFKEYLYTESYKSSQGTRRKFDPQKKTNSSVSSCHQNDG</sequence>
<reference evidence="2 3" key="1">
    <citation type="journal article" date="2018" name="J. Allergy Clin. Immunol.">
        <title>High-quality assembly of Dermatophagoides pteronyssinus genome and transcriptome reveals a wide range of novel allergens.</title>
        <authorList>
            <person name="Liu X.Y."/>
            <person name="Yang K.Y."/>
            <person name="Wang M.Q."/>
            <person name="Kwok J.S."/>
            <person name="Zeng X."/>
            <person name="Yang Z."/>
            <person name="Xiao X.J."/>
            <person name="Lau C.P."/>
            <person name="Li Y."/>
            <person name="Huang Z.M."/>
            <person name="Ba J.G."/>
            <person name="Yim A.K."/>
            <person name="Ouyang C.Y."/>
            <person name="Ngai S.M."/>
            <person name="Chan T.F."/>
            <person name="Leung E.L."/>
            <person name="Liu L."/>
            <person name="Liu Z.G."/>
            <person name="Tsui S.K."/>
        </authorList>
    </citation>
    <scope>NUCLEOTIDE SEQUENCE [LARGE SCALE GENOMIC DNA]</scope>
    <source>
        <strain evidence="2">Derp</strain>
    </source>
</reference>
<evidence type="ECO:0000313" key="2">
    <source>
        <dbReference type="EMBL" id="KAH9413086.1"/>
    </source>
</evidence>
<keyword evidence="3" id="KW-1185">Reference proteome</keyword>